<feature type="repeat" description="ANK" evidence="3">
    <location>
        <begin position="322"/>
        <end position="354"/>
    </location>
</feature>
<comment type="caution">
    <text evidence="5">The sequence shown here is derived from an EMBL/GenBank/DDBJ whole genome shotgun (WGS) entry which is preliminary data.</text>
</comment>
<gene>
    <name evidence="5" type="ORF">CCHR01_06990</name>
</gene>
<dbReference type="PANTHER" id="PTHR24189:SF50">
    <property type="entry name" value="ANKYRIN REPEAT AND SOCS BOX PROTEIN 2"/>
    <property type="match status" value="1"/>
</dbReference>
<proteinExistence type="predicted"/>
<evidence type="ECO:0000313" key="5">
    <source>
        <dbReference type="EMBL" id="KAK1850365.1"/>
    </source>
</evidence>
<name>A0AAD9EJ65_9PEZI</name>
<dbReference type="Proteomes" id="UP001243330">
    <property type="component" value="Unassembled WGS sequence"/>
</dbReference>
<keyword evidence="6" id="KW-1185">Reference proteome</keyword>
<organism evidence="5 6">
    <name type="scientific">Colletotrichum chrysophilum</name>
    <dbReference type="NCBI Taxonomy" id="1836956"/>
    <lineage>
        <taxon>Eukaryota</taxon>
        <taxon>Fungi</taxon>
        <taxon>Dikarya</taxon>
        <taxon>Ascomycota</taxon>
        <taxon>Pezizomycotina</taxon>
        <taxon>Sordariomycetes</taxon>
        <taxon>Hypocreomycetidae</taxon>
        <taxon>Glomerellales</taxon>
        <taxon>Glomerellaceae</taxon>
        <taxon>Colletotrichum</taxon>
        <taxon>Colletotrichum gloeosporioides species complex</taxon>
    </lineage>
</organism>
<protein>
    <recommendedName>
        <fullName evidence="7">Ankyrin repeat protein</fullName>
    </recommendedName>
</protein>
<dbReference type="InterPro" id="IPR050745">
    <property type="entry name" value="Multifunctional_regulatory"/>
</dbReference>
<dbReference type="InterPro" id="IPR036770">
    <property type="entry name" value="Ankyrin_rpt-contain_sf"/>
</dbReference>
<evidence type="ECO:0000256" key="1">
    <source>
        <dbReference type="ARBA" id="ARBA00022737"/>
    </source>
</evidence>
<accession>A0AAD9EJ65</accession>
<reference evidence="5" key="1">
    <citation type="submission" date="2023-01" db="EMBL/GenBank/DDBJ databases">
        <title>Colletotrichum chrysophilum M932 genome sequence.</title>
        <authorList>
            <person name="Baroncelli R."/>
        </authorList>
    </citation>
    <scope>NUCLEOTIDE SEQUENCE</scope>
    <source>
        <strain evidence="5">M932</strain>
    </source>
</reference>
<dbReference type="PROSITE" id="PS50088">
    <property type="entry name" value="ANK_REPEAT"/>
    <property type="match status" value="1"/>
</dbReference>
<dbReference type="SUPFAM" id="SSF48403">
    <property type="entry name" value="Ankyrin repeat"/>
    <property type="match status" value="1"/>
</dbReference>
<feature type="region of interest" description="Disordered" evidence="4">
    <location>
        <begin position="52"/>
        <end position="89"/>
    </location>
</feature>
<feature type="compositionally biased region" description="Low complexity" evidence="4">
    <location>
        <begin position="62"/>
        <end position="76"/>
    </location>
</feature>
<dbReference type="SMART" id="SM00248">
    <property type="entry name" value="ANK"/>
    <property type="match status" value="2"/>
</dbReference>
<keyword evidence="1" id="KW-0677">Repeat</keyword>
<dbReference type="PANTHER" id="PTHR24189">
    <property type="entry name" value="MYOTROPHIN"/>
    <property type="match status" value="1"/>
</dbReference>
<dbReference type="PROSITE" id="PS50297">
    <property type="entry name" value="ANK_REP_REGION"/>
    <property type="match status" value="1"/>
</dbReference>
<evidence type="ECO:0000256" key="4">
    <source>
        <dbReference type="SAM" id="MobiDB-lite"/>
    </source>
</evidence>
<dbReference type="EMBL" id="JAQOWY010000121">
    <property type="protein sequence ID" value="KAK1850365.1"/>
    <property type="molecule type" value="Genomic_DNA"/>
</dbReference>
<evidence type="ECO:0000256" key="3">
    <source>
        <dbReference type="PROSITE-ProRule" id="PRU00023"/>
    </source>
</evidence>
<dbReference type="Gene3D" id="1.25.40.20">
    <property type="entry name" value="Ankyrin repeat-containing domain"/>
    <property type="match status" value="1"/>
</dbReference>
<evidence type="ECO:0000256" key="2">
    <source>
        <dbReference type="ARBA" id="ARBA00023043"/>
    </source>
</evidence>
<dbReference type="AlphaFoldDB" id="A0AAD9EJ65"/>
<sequence>MAEAKAPWEPISRLAREKLWVSVFKGWTSNDEVPVPDKIPDRESSHTAIQIGVLAEDAPVPGTSSSKSGNKKTATGEPPTPSPHKVKPCRKAGAPVFLKVNRRWTDEIIYPKVDSKGSSFPNIVGIIHPPGFHLPTWKGRLMLAHDDAEMTRIGRINLQQVVFWVRHRVRYSLLNNLRGRESCLAGDDGGKENQPHTAAHFYTPILTTEDHSQLRQIDLIADSAGDNVFSFKMLLDVACTYRYEDKTGFGPQQAAAHGYVGTLRVLRYRGYNVNPQDHSGQTALHWATSSLREAGTVNCLLSLPNTESGTSDCNGLSMADKYGKTALHLAAEYGAPKTVELLLDHGADATITKIHGICDQSVMS</sequence>
<dbReference type="InterPro" id="IPR002110">
    <property type="entry name" value="Ankyrin_rpt"/>
</dbReference>
<keyword evidence="2 3" id="KW-0040">ANK repeat</keyword>
<dbReference type="Pfam" id="PF12796">
    <property type="entry name" value="Ank_2"/>
    <property type="match status" value="1"/>
</dbReference>
<evidence type="ECO:0000313" key="6">
    <source>
        <dbReference type="Proteomes" id="UP001243330"/>
    </source>
</evidence>
<evidence type="ECO:0008006" key="7">
    <source>
        <dbReference type="Google" id="ProtNLM"/>
    </source>
</evidence>